<feature type="domain" description="Follistatin-like" evidence="3">
    <location>
        <begin position="88"/>
        <end position="110"/>
    </location>
</feature>
<dbReference type="GO" id="GO:0030435">
    <property type="term" value="P:sporulation resulting in formation of a cellular spore"/>
    <property type="evidence" value="ECO:0007669"/>
    <property type="project" value="UniProtKB-ARBA"/>
</dbReference>
<sequence length="401" mass="43650">MRIVKSLILFIYSLYIIASVSAYESNNNNGGWGSLWEKENDGWGKGGGGQVGWEGNHHGNPHGNPHHGDWNPHHKKPEHEHKPIIKDPCYNQYCPRGWQCKAENGKASCVEVVESCENVHCPRRHHCEIIGKRAKCVSDPHKPEDCDACRDLICPDNYRCLPKPEGGWFKHHIKHHWQLHPSHCGNNPNRVKAICVKSPIGDCSKVRCPRGYKCKLYENGPSCERIKRPHCLTCKEMHCEQNGLVCVLTPVSKHRLFLDPECCPIVPTCISPNTIAASTIATTASAHGTTIASLVTTGPNSIGGGTGGIDFSSSEVSSSSEVITTTGFSSSDDSSNGITTDFLDTGDITDFITDIGTGFSSSDEGLTTEVADTGDITDFITDFVTGFLSSDEGLTTEVADT</sequence>
<feature type="compositionally biased region" description="Basic and acidic residues" evidence="1">
    <location>
        <begin position="66"/>
        <end position="81"/>
    </location>
</feature>
<dbReference type="VEuPathDB" id="AmoebaDB:DICPUDRAFT_91210"/>
<evidence type="ECO:0000313" key="4">
    <source>
        <dbReference type="EMBL" id="EGC39596.1"/>
    </source>
</evidence>
<feature type="domain" description="Follistatin-like" evidence="3">
    <location>
        <begin position="202"/>
        <end position="224"/>
    </location>
</feature>
<dbReference type="InParanoid" id="F0Z937"/>
<gene>
    <name evidence="4" type="ORF">DICPUDRAFT_91210</name>
</gene>
<evidence type="ECO:0000259" key="3">
    <source>
        <dbReference type="SMART" id="SM00274"/>
    </source>
</evidence>
<dbReference type="AlphaFoldDB" id="F0Z937"/>
<proteinExistence type="predicted"/>
<dbReference type="OrthoDB" id="21322at2759"/>
<evidence type="ECO:0000256" key="1">
    <source>
        <dbReference type="SAM" id="MobiDB-lite"/>
    </source>
</evidence>
<protein>
    <recommendedName>
        <fullName evidence="3">Follistatin-like domain-containing protein</fullName>
    </recommendedName>
</protein>
<dbReference type="KEGG" id="dpp:DICPUDRAFT_91210"/>
<dbReference type="Proteomes" id="UP000001064">
    <property type="component" value="Unassembled WGS sequence"/>
</dbReference>
<keyword evidence="2" id="KW-0732">Signal</keyword>
<dbReference type="InterPro" id="IPR003645">
    <property type="entry name" value="Fol_N"/>
</dbReference>
<feature type="region of interest" description="Disordered" evidence="1">
    <location>
        <begin position="46"/>
        <end position="81"/>
    </location>
</feature>
<dbReference type="SMART" id="SM00274">
    <property type="entry name" value="FOLN"/>
    <property type="match status" value="4"/>
</dbReference>
<evidence type="ECO:0000313" key="5">
    <source>
        <dbReference type="Proteomes" id="UP000001064"/>
    </source>
</evidence>
<organism evidence="4 5">
    <name type="scientific">Dictyostelium purpureum</name>
    <name type="common">Slime mold</name>
    <dbReference type="NCBI Taxonomy" id="5786"/>
    <lineage>
        <taxon>Eukaryota</taxon>
        <taxon>Amoebozoa</taxon>
        <taxon>Evosea</taxon>
        <taxon>Eumycetozoa</taxon>
        <taxon>Dictyostelia</taxon>
        <taxon>Dictyosteliales</taxon>
        <taxon>Dictyosteliaceae</taxon>
        <taxon>Dictyostelium</taxon>
    </lineage>
</organism>
<dbReference type="EMBL" id="GL870955">
    <property type="protein sequence ID" value="EGC39596.1"/>
    <property type="molecule type" value="Genomic_DNA"/>
</dbReference>
<feature type="signal peptide" evidence="2">
    <location>
        <begin position="1"/>
        <end position="22"/>
    </location>
</feature>
<dbReference type="GeneID" id="10509836"/>
<name>F0Z937_DICPU</name>
<feature type="domain" description="Follistatin-like" evidence="3">
    <location>
        <begin position="115"/>
        <end position="137"/>
    </location>
</feature>
<keyword evidence="5" id="KW-1185">Reference proteome</keyword>
<feature type="chain" id="PRO_5003263428" description="Follistatin-like domain-containing protein" evidence="2">
    <location>
        <begin position="23"/>
        <end position="401"/>
    </location>
</feature>
<dbReference type="RefSeq" id="XP_003283931.1">
    <property type="nucleotide sequence ID" value="XM_003283883.1"/>
</dbReference>
<evidence type="ECO:0000256" key="2">
    <source>
        <dbReference type="SAM" id="SignalP"/>
    </source>
</evidence>
<reference evidence="5" key="1">
    <citation type="journal article" date="2011" name="Genome Biol.">
        <title>Comparative genomics of the social amoebae Dictyostelium discoideum and Dictyostelium purpureum.</title>
        <authorList>
            <consortium name="US DOE Joint Genome Institute (JGI-PGF)"/>
            <person name="Sucgang R."/>
            <person name="Kuo A."/>
            <person name="Tian X."/>
            <person name="Salerno W."/>
            <person name="Parikh A."/>
            <person name="Feasley C.L."/>
            <person name="Dalin E."/>
            <person name="Tu H."/>
            <person name="Huang E."/>
            <person name="Barry K."/>
            <person name="Lindquist E."/>
            <person name="Shapiro H."/>
            <person name="Bruce D."/>
            <person name="Schmutz J."/>
            <person name="Salamov A."/>
            <person name="Fey P."/>
            <person name="Gaudet P."/>
            <person name="Anjard C."/>
            <person name="Babu M.M."/>
            <person name="Basu S."/>
            <person name="Bushmanova Y."/>
            <person name="van der Wel H."/>
            <person name="Katoh-Kurasawa M."/>
            <person name="Dinh C."/>
            <person name="Coutinho P.M."/>
            <person name="Saito T."/>
            <person name="Elias M."/>
            <person name="Schaap P."/>
            <person name="Kay R.R."/>
            <person name="Henrissat B."/>
            <person name="Eichinger L."/>
            <person name="Rivero F."/>
            <person name="Putnam N.H."/>
            <person name="West C.M."/>
            <person name="Loomis W.F."/>
            <person name="Chisholm R.L."/>
            <person name="Shaulsky G."/>
            <person name="Strassmann J.E."/>
            <person name="Queller D.C."/>
            <person name="Kuspa A."/>
            <person name="Grigoriev I.V."/>
        </authorList>
    </citation>
    <scope>NUCLEOTIDE SEQUENCE [LARGE SCALE GENOMIC DNA]</scope>
    <source>
        <strain evidence="5">QSDP1</strain>
    </source>
</reference>
<feature type="domain" description="Follistatin-like" evidence="3">
    <location>
        <begin position="233"/>
        <end position="263"/>
    </location>
</feature>
<dbReference type="GO" id="GO:0031160">
    <property type="term" value="C:spore wall"/>
    <property type="evidence" value="ECO:0007669"/>
    <property type="project" value="UniProtKB-ARBA"/>
</dbReference>
<accession>F0Z937</accession>
<dbReference type="STRING" id="5786.F0Z937"/>